<evidence type="ECO:0000256" key="4">
    <source>
        <dbReference type="ARBA" id="ARBA00023163"/>
    </source>
</evidence>
<evidence type="ECO:0000256" key="2">
    <source>
        <dbReference type="ARBA" id="ARBA00023015"/>
    </source>
</evidence>
<feature type="domain" description="HTH deoR-type" evidence="5">
    <location>
        <begin position="3"/>
        <end position="58"/>
    </location>
</feature>
<dbReference type="SMART" id="SM00420">
    <property type="entry name" value="HTH_DEOR"/>
    <property type="match status" value="1"/>
</dbReference>
<dbReference type="PROSITE" id="PS51000">
    <property type="entry name" value="HTH_DEOR_2"/>
    <property type="match status" value="1"/>
</dbReference>
<dbReference type="InterPro" id="IPR036388">
    <property type="entry name" value="WH-like_DNA-bd_sf"/>
</dbReference>
<keyword evidence="3 6" id="KW-0238">DNA-binding</keyword>
<evidence type="ECO:0000256" key="3">
    <source>
        <dbReference type="ARBA" id="ARBA00023125"/>
    </source>
</evidence>
<comment type="caution">
    <text evidence="6">The sequence shown here is derived from an EMBL/GenBank/DDBJ whole genome shotgun (WGS) entry which is preliminary data.</text>
</comment>
<keyword evidence="7" id="KW-1185">Reference proteome</keyword>
<dbReference type="InterPro" id="IPR018356">
    <property type="entry name" value="Tscrpt_reg_HTH_DeoR_CS"/>
</dbReference>
<evidence type="ECO:0000256" key="1">
    <source>
        <dbReference type="ARBA" id="ARBA00022491"/>
    </source>
</evidence>
<dbReference type="InterPro" id="IPR037171">
    <property type="entry name" value="NagB/RpiA_transferase-like"/>
</dbReference>
<dbReference type="GO" id="GO:0003677">
    <property type="term" value="F:DNA binding"/>
    <property type="evidence" value="ECO:0007669"/>
    <property type="project" value="UniProtKB-KW"/>
</dbReference>
<dbReference type="EMBL" id="JARHUD010000001">
    <property type="protein sequence ID" value="MDF2094409.1"/>
    <property type="molecule type" value="Genomic_DNA"/>
</dbReference>
<dbReference type="RefSeq" id="WP_275818889.1">
    <property type="nucleotide sequence ID" value="NZ_JARHUD010000001.1"/>
</dbReference>
<evidence type="ECO:0000259" key="5">
    <source>
        <dbReference type="PROSITE" id="PS51000"/>
    </source>
</evidence>
<dbReference type="InterPro" id="IPR014036">
    <property type="entry name" value="DeoR-like_C"/>
</dbReference>
<dbReference type="Gene3D" id="3.40.50.1360">
    <property type="match status" value="1"/>
</dbReference>
<dbReference type="InterPro" id="IPR001034">
    <property type="entry name" value="DeoR_HTH"/>
</dbReference>
<dbReference type="InterPro" id="IPR050313">
    <property type="entry name" value="Carb_Metab_HTH_regulators"/>
</dbReference>
<dbReference type="Pfam" id="PF00455">
    <property type="entry name" value="DeoRC"/>
    <property type="match status" value="1"/>
</dbReference>
<dbReference type="Proteomes" id="UP001215503">
    <property type="component" value="Unassembled WGS sequence"/>
</dbReference>
<keyword evidence="1" id="KW-0678">Repressor</keyword>
<reference evidence="6 7" key="1">
    <citation type="submission" date="2023-03" db="EMBL/GenBank/DDBJ databases">
        <title>Fodinicurvata sp. CAU 1616 isolated from sea sendiment.</title>
        <authorList>
            <person name="Kim W."/>
        </authorList>
    </citation>
    <scope>NUCLEOTIDE SEQUENCE [LARGE SCALE GENOMIC DNA]</scope>
    <source>
        <strain evidence="6 7">CAU 1616</strain>
    </source>
</reference>
<evidence type="ECO:0000313" key="6">
    <source>
        <dbReference type="EMBL" id="MDF2094409.1"/>
    </source>
</evidence>
<accession>A0ABT5YHP8</accession>
<dbReference type="SUPFAM" id="SSF100950">
    <property type="entry name" value="NagB/RpiA/CoA transferase-like"/>
    <property type="match status" value="1"/>
</dbReference>
<dbReference type="Gene3D" id="1.10.10.10">
    <property type="entry name" value="Winged helix-like DNA-binding domain superfamily/Winged helix DNA-binding domain"/>
    <property type="match status" value="1"/>
</dbReference>
<sequence length="254" mass="26820">MPPSPRHTRILALLEEQGTVSVSTLADHLGVSLETIRRDVKPLADQGQVIRMHGAIGLPAVVGEAPFERRMRRNRAAKEAIARRAAASIADGQSVMLDTGTTTSFLARALLGHRRLIVVTNSSDIARTLATVNGNRVYMAGGELRSDSGAAFGMSAIEFISRFTVDHAVISAGALSAETGVMDHDLAEAEFGRAVLAQGRRRLVVTDASKFGQQGLVQVGAFAEVDELVTDRSPDGDLAAALLEAEVQVSVAGV</sequence>
<evidence type="ECO:0000313" key="7">
    <source>
        <dbReference type="Proteomes" id="UP001215503"/>
    </source>
</evidence>
<gene>
    <name evidence="6" type="ORF">P2G67_00300</name>
</gene>
<dbReference type="PROSITE" id="PS00894">
    <property type="entry name" value="HTH_DEOR_1"/>
    <property type="match status" value="1"/>
</dbReference>
<organism evidence="6 7">
    <name type="scientific">Aquibaculum arenosum</name>
    <dbReference type="NCBI Taxonomy" id="3032591"/>
    <lineage>
        <taxon>Bacteria</taxon>
        <taxon>Pseudomonadati</taxon>
        <taxon>Pseudomonadota</taxon>
        <taxon>Alphaproteobacteria</taxon>
        <taxon>Rhodospirillales</taxon>
        <taxon>Rhodovibrionaceae</taxon>
        <taxon>Aquibaculum</taxon>
    </lineage>
</organism>
<dbReference type="PRINTS" id="PR00037">
    <property type="entry name" value="HTHLACR"/>
</dbReference>
<dbReference type="Pfam" id="PF08220">
    <property type="entry name" value="HTH_DeoR"/>
    <property type="match status" value="1"/>
</dbReference>
<keyword evidence="4" id="KW-0804">Transcription</keyword>
<dbReference type="InterPro" id="IPR036390">
    <property type="entry name" value="WH_DNA-bd_sf"/>
</dbReference>
<dbReference type="SMART" id="SM01134">
    <property type="entry name" value="DeoRC"/>
    <property type="match status" value="1"/>
</dbReference>
<keyword evidence="2" id="KW-0805">Transcription regulation</keyword>
<name>A0ABT5YHP8_9PROT</name>
<dbReference type="PANTHER" id="PTHR30363:SF4">
    <property type="entry name" value="GLYCEROL-3-PHOSPHATE REGULON REPRESSOR"/>
    <property type="match status" value="1"/>
</dbReference>
<proteinExistence type="predicted"/>
<protein>
    <submittedName>
        <fullName evidence="6">DeoR/GlpR family DNA-binding transcription regulator</fullName>
    </submittedName>
</protein>
<dbReference type="SUPFAM" id="SSF46785">
    <property type="entry name" value="Winged helix' DNA-binding domain"/>
    <property type="match status" value="1"/>
</dbReference>
<dbReference type="PANTHER" id="PTHR30363">
    <property type="entry name" value="HTH-TYPE TRANSCRIPTIONAL REGULATOR SRLR-RELATED"/>
    <property type="match status" value="1"/>
</dbReference>